<organism evidence="2 3">
    <name type="scientific">Azospirillum cavernae</name>
    <dbReference type="NCBI Taxonomy" id="2320860"/>
    <lineage>
        <taxon>Bacteria</taxon>
        <taxon>Pseudomonadati</taxon>
        <taxon>Pseudomonadota</taxon>
        <taxon>Alphaproteobacteria</taxon>
        <taxon>Rhodospirillales</taxon>
        <taxon>Azospirillaceae</taxon>
        <taxon>Azospirillum</taxon>
    </lineage>
</organism>
<sequence>MAVTIGYGNSRRRGERRAMTTSRRIASTLAAAEWDIRREVDPMTDDVTISHALKGERSMTYHFVCGQKDGKVQQYSAGFRVPGAAFRDPEIAARMRYDGATEPLVGTRASRMLSHRG</sequence>
<dbReference type="Proteomes" id="UP000283458">
    <property type="component" value="Unassembled WGS sequence"/>
</dbReference>
<name>A0A418VJZ2_9PROT</name>
<proteinExistence type="predicted"/>
<feature type="region of interest" description="Disordered" evidence="1">
    <location>
        <begin position="1"/>
        <end position="21"/>
    </location>
</feature>
<reference evidence="2 3" key="1">
    <citation type="submission" date="2018-09" db="EMBL/GenBank/DDBJ databases">
        <authorList>
            <person name="Zhu H."/>
        </authorList>
    </citation>
    <scope>NUCLEOTIDE SEQUENCE [LARGE SCALE GENOMIC DNA]</scope>
    <source>
        <strain evidence="2 3">K2W22B-5</strain>
    </source>
</reference>
<dbReference type="AlphaFoldDB" id="A0A418VJZ2"/>
<evidence type="ECO:0000313" key="3">
    <source>
        <dbReference type="Proteomes" id="UP000283458"/>
    </source>
</evidence>
<evidence type="ECO:0000313" key="2">
    <source>
        <dbReference type="EMBL" id="RJF76452.1"/>
    </source>
</evidence>
<comment type="caution">
    <text evidence="2">The sequence shown here is derived from an EMBL/GenBank/DDBJ whole genome shotgun (WGS) entry which is preliminary data.</text>
</comment>
<keyword evidence="3" id="KW-1185">Reference proteome</keyword>
<dbReference type="EMBL" id="QYUL01000008">
    <property type="protein sequence ID" value="RJF76452.1"/>
    <property type="molecule type" value="Genomic_DNA"/>
</dbReference>
<protein>
    <submittedName>
        <fullName evidence="2">Uncharacterized protein</fullName>
    </submittedName>
</protein>
<gene>
    <name evidence="2" type="ORF">D3877_29140</name>
</gene>
<accession>A0A418VJZ2</accession>
<evidence type="ECO:0000256" key="1">
    <source>
        <dbReference type="SAM" id="MobiDB-lite"/>
    </source>
</evidence>